<keyword evidence="2" id="KW-1185">Reference proteome</keyword>
<name>A0AAV4QZ09_9ARAC</name>
<proteinExistence type="predicted"/>
<evidence type="ECO:0000313" key="1">
    <source>
        <dbReference type="EMBL" id="GIY13367.1"/>
    </source>
</evidence>
<reference evidence="1 2" key="1">
    <citation type="submission" date="2021-06" db="EMBL/GenBank/DDBJ databases">
        <title>Caerostris darwini draft genome.</title>
        <authorList>
            <person name="Kono N."/>
            <person name="Arakawa K."/>
        </authorList>
    </citation>
    <scope>NUCLEOTIDE SEQUENCE [LARGE SCALE GENOMIC DNA]</scope>
</reference>
<evidence type="ECO:0000313" key="2">
    <source>
        <dbReference type="Proteomes" id="UP001054837"/>
    </source>
</evidence>
<dbReference type="EMBL" id="BPLQ01005223">
    <property type="protein sequence ID" value="GIY13367.1"/>
    <property type="molecule type" value="Genomic_DNA"/>
</dbReference>
<organism evidence="1 2">
    <name type="scientific">Caerostris darwini</name>
    <dbReference type="NCBI Taxonomy" id="1538125"/>
    <lineage>
        <taxon>Eukaryota</taxon>
        <taxon>Metazoa</taxon>
        <taxon>Ecdysozoa</taxon>
        <taxon>Arthropoda</taxon>
        <taxon>Chelicerata</taxon>
        <taxon>Arachnida</taxon>
        <taxon>Araneae</taxon>
        <taxon>Araneomorphae</taxon>
        <taxon>Entelegynae</taxon>
        <taxon>Araneoidea</taxon>
        <taxon>Araneidae</taxon>
        <taxon>Caerostris</taxon>
    </lineage>
</organism>
<protein>
    <submittedName>
        <fullName evidence="1">Uncharacterized protein</fullName>
    </submittedName>
</protein>
<gene>
    <name evidence="1" type="ORF">CDAR_485571</name>
</gene>
<accession>A0AAV4QZ09</accession>
<sequence>MTFFSLTSRIPVPRTICERWDGISGTLLTSRSHENCALQNQMQDFAFVFLFGRHMPSDCVFLEDKRITFFSLTSRIPVPRTICKKRDGISRTLLTSRFALRTALQNQIQDFVFVV</sequence>
<comment type="caution">
    <text evidence="1">The sequence shown here is derived from an EMBL/GenBank/DDBJ whole genome shotgun (WGS) entry which is preliminary data.</text>
</comment>
<dbReference type="AlphaFoldDB" id="A0AAV4QZ09"/>
<dbReference type="Proteomes" id="UP001054837">
    <property type="component" value="Unassembled WGS sequence"/>
</dbReference>